<dbReference type="RefSeq" id="WP_003812524.1">
    <property type="nucleotide sequence ID" value="NC_019382.1"/>
</dbReference>
<dbReference type="KEGG" id="bbh:BN112_0076"/>
<reference evidence="1 2" key="1">
    <citation type="journal article" date="2012" name="BMC Genomics">
        <title>Comparative genomics of the classical Bordetella subspecies: the evolution and exchange of virulence-associated diversity amongst closely related pathogens.</title>
        <authorList>
            <person name="Park J."/>
            <person name="Zhang Y."/>
            <person name="Buboltz A.M."/>
            <person name="Zhang X."/>
            <person name="Schuster S.C."/>
            <person name="Ahuja U."/>
            <person name="Liu M."/>
            <person name="Miller J.F."/>
            <person name="Sebaihia M."/>
            <person name="Bentley S.D."/>
            <person name="Parkhill J."/>
            <person name="Harvill E.T."/>
        </authorList>
    </citation>
    <scope>NUCLEOTIDE SEQUENCE [LARGE SCALE GENOMIC DNA]</scope>
    <source>
        <strain evidence="1 2">253</strain>
    </source>
</reference>
<name>A0A0C6P111_BORBO</name>
<evidence type="ECO:0000313" key="2">
    <source>
        <dbReference type="Proteomes" id="UP000007564"/>
    </source>
</evidence>
<sequence>MDISSHLLAELANGVCLETRVDGQTIGTYVVLGPADLDAIADIVPRQRVEEGADIHAAAVDSVDGAQMEIDQVIENMNPGDVAVFFCADGDCYGAALDLLGLPVDE</sequence>
<gene>
    <name evidence="1" type="ORF">BN112_0076</name>
</gene>
<dbReference type="AlphaFoldDB" id="A0A0C6P111"/>
<evidence type="ECO:0000313" key="1">
    <source>
        <dbReference type="EMBL" id="CCJ51994.1"/>
    </source>
</evidence>
<dbReference type="Proteomes" id="UP000007564">
    <property type="component" value="Chromosome"/>
</dbReference>
<dbReference type="HOGENOM" id="CLU_176011_0_0_4"/>
<protein>
    <submittedName>
        <fullName evidence="1">Uncharacterized protein</fullName>
    </submittedName>
</protein>
<dbReference type="GeneID" id="69602053"/>
<dbReference type="OrthoDB" id="8665290at2"/>
<accession>A0A0C6P111</accession>
<dbReference type="EMBL" id="HE965806">
    <property type="protein sequence ID" value="CCJ51994.1"/>
    <property type="molecule type" value="Genomic_DNA"/>
</dbReference>
<proteinExistence type="predicted"/>
<organism evidence="1 2">
    <name type="scientific">Bordetella bronchiseptica 253</name>
    <dbReference type="NCBI Taxonomy" id="568707"/>
    <lineage>
        <taxon>Bacteria</taxon>
        <taxon>Pseudomonadati</taxon>
        <taxon>Pseudomonadota</taxon>
        <taxon>Betaproteobacteria</taxon>
        <taxon>Burkholderiales</taxon>
        <taxon>Alcaligenaceae</taxon>
        <taxon>Bordetella</taxon>
    </lineage>
</organism>